<dbReference type="InterPro" id="IPR017438">
    <property type="entry name" value="ATP-NAD_kinase_N"/>
</dbReference>
<dbReference type="AlphaFoldDB" id="A0ABD3ME53"/>
<dbReference type="SUPFAM" id="SSF111331">
    <property type="entry name" value="NAD kinase/diacylglycerol kinase-like"/>
    <property type="match status" value="1"/>
</dbReference>
<evidence type="ECO:0000256" key="2">
    <source>
        <dbReference type="ARBA" id="ARBA00022679"/>
    </source>
</evidence>
<reference evidence="6 7" key="1">
    <citation type="submission" date="2024-10" db="EMBL/GenBank/DDBJ databases">
        <title>Updated reference genomes for cyclostephanoid diatoms.</title>
        <authorList>
            <person name="Roberts W.R."/>
            <person name="Alverson A.J."/>
        </authorList>
    </citation>
    <scope>NUCLEOTIDE SEQUENCE [LARGE SCALE GENOMIC DNA]</scope>
    <source>
        <strain evidence="6 7">AJA232-27</strain>
    </source>
</reference>
<keyword evidence="2" id="KW-0808">Transferase</keyword>
<dbReference type="EMBL" id="JALLBG020000168">
    <property type="protein sequence ID" value="KAL3760889.1"/>
    <property type="molecule type" value="Genomic_DNA"/>
</dbReference>
<evidence type="ECO:0000256" key="4">
    <source>
        <dbReference type="ARBA" id="ARBA00022857"/>
    </source>
</evidence>
<evidence type="ECO:0000256" key="5">
    <source>
        <dbReference type="ARBA" id="ARBA00023027"/>
    </source>
</evidence>
<sequence length="384" mass="42102">MAQTKCSRAEAQGNMDAYFNNGADWAYQKSEEARGAPKVDYTELKPKEAVLLKLRGEAPKALRWKRLESRYHSHKECVENLVSILKANNVAFSCVNRVELDRQHLADVDLMIAVGGDGTVLSSAHFLDHGTIPLLGINSDPISEEDKSHGALCAVTALDMKEKIPQILFGGGKLSTRARIQCIVKSTFSETHLVPALNDILIANPSPAAVSRFRMGWLKEVIEPPTPLRDGGGGSGLTQATKLASSLSEPRILPKGQYGTITRFGGRPYEVQNSLNVWSSGMWVSTGTGASAAMAAAGGQPMNECSSDLQYLIREHMIENSPNKEEIRDLDNGILDKNQHLHLRWNSQKGRIFIDGSHLIHNLELGDEILIDSKAPPLALYSKW</sequence>
<evidence type="ECO:0000256" key="3">
    <source>
        <dbReference type="ARBA" id="ARBA00022777"/>
    </source>
</evidence>
<dbReference type="Pfam" id="PF01513">
    <property type="entry name" value="NAD_kinase"/>
    <property type="match status" value="1"/>
</dbReference>
<dbReference type="PANTHER" id="PTHR20275:SF28">
    <property type="entry name" value="NADH KINASE"/>
    <property type="match status" value="1"/>
</dbReference>
<gene>
    <name evidence="6" type="ORF">ACHAWU_009568</name>
</gene>
<dbReference type="Gene3D" id="2.60.200.30">
    <property type="entry name" value="Probable inorganic polyphosphate/atp-NAD kinase, domain 2"/>
    <property type="match status" value="1"/>
</dbReference>
<evidence type="ECO:0000256" key="1">
    <source>
        <dbReference type="ARBA" id="ARBA00010995"/>
    </source>
</evidence>
<keyword evidence="7" id="KW-1185">Reference proteome</keyword>
<evidence type="ECO:0000313" key="6">
    <source>
        <dbReference type="EMBL" id="KAL3760889.1"/>
    </source>
</evidence>
<dbReference type="PANTHER" id="PTHR20275">
    <property type="entry name" value="NAD KINASE"/>
    <property type="match status" value="1"/>
</dbReference>
<keyword evidence="3" id="KW-0418">Kinase</keyword>
<proteinExistence type="inferred from homology"/>
<dbReference type="InterPro" id="IPR002504">
    <property type="entry name" value="NADK"/>
</dbReference>
<name>A0ABD3ME53_9STRA</name>
<dbReference type="InterPro" id="IPR016064">
    <property type="entry name" value="NAD/diacylglycerol_kinase_sf"/>
</dbReference>
<comment type="caution">
    <text evidence="6">The sequence shown here is derived from an EMBL/GenBank/DDBJ whole genome shotgun (WGS) entry which is preliminary data.</text>
</comment>
<evidence type="ECO:0008006" key="8">
    <source>
        <dbReference type="Google" id="ProtNLM"/>
    </source>
</evidence>
<keyword evidence="5" id="KW-0520">NAD</keyword>
<dbReference type="InterPro" id="IPR017437">
    <property type="entry name" value="ATP-NAD_kinase_PpnK-typ_C"/>
</dbReference>
<dbReference type="GO" id="GO:0016773">
    <property type="term" value="F:phosphotransferase activity, alcohol group as acceptor"/>
    <property type="evidence" value="ECO:0007669"/>
    <property type="project" value="UniProtKB-ARBA"/>
</dbReference>
<accession>A0ABD3ME53</accession>
<dbReference type="Proteomes" id="UP001530293">
    <property type="component" value="Unassembled WGS sequence"/>
</dbReference>
<dbReference type="Gene3D" id="3.40.50.10330">
    <property type="entry name" value="Probable inorganic polyphosphate/atp-NAD kinase, domain 1"/>
    <property type="match status" value="1"/>
</dbReference>
<comment type="similarity">
    <text evidence="1">Belongs to the NAD kinase family.</text>
</comment>
<evidence type="ECO:0000313" key="7">
    <source>
        <dbReference type="Proteomes" id="UP001530293"/>
    </source>
</evidence>
<dbReference type="GO" id="GO:0016301">
    <property type="term" value="F:kinase activity"/>
    <property type="evidence" value="ECO:0007669"/>
    <property type="project" value="UniProtKB-KW"/>
</dbReference>
<keyword evidence="4" id="KW-0521">NADP</keyword>
<protein>
    <recommendedName>
        <fullName evidence="8">NAD(+) kinase</fullName>
    </recommendedName>
</protein>
<organism evidence="6 7">
    <name type="scientific">Discostella pseudostelligera</name>
    <dbReference type="NCBI Taxonomy" id="259834"/>
    <lineage>
        <taxon>Eukaryota</taxon>
        <taxon>Sar</taxon>
        <taxon>Stramenopiles</taxon>
        <taxon>Ochrophyta</taxon>
        <taxon>Bacillariophyta</taxon>
        <taxon>Coscinodiscophyceae</taxon>
        <taxon>Thalassiosirophycidae</taxon>
        <taxon>Stephanodiscales</taxon>
        <taxon>Stephanodiscaceae</taxon>
        <taxon>Discostella</taxon>
    </lineage>
</organism>